<sequence length="147" mass="15967">MTRNVSPDTEAVAGGEEEMVVRVTVPANHPANGGDSAFVIPTGGWEPSEEALNTRRETVLRELERVQKANFVHFFILCLVPTSLLLIVISAILNEENDCGNAVESGGVSLMCEKEERAFVNAFTSRCLCNAVKSIVIDDSEVNDEDV</sequence>
<gene>
    <name evidence="2" type="ORF">THAOC_09209</name>
</gene>
<dbReference type="eggNOG" id="ENOG502SXZP">
    <property type="taxonomic scope" value="Eukaryota"/>
</dbReference>
<reference evidence="2 3" key="1">
    <citation type="journal article" date="2012" name="Genome Biol.">
        <title>Genome and low-iron response of an oceanic diatom adapted to chronic iron limitation.</title>
        <authorList>
            <person name="Lommer M."/>
            <person name="Specht M."/>
            <person name="Roy A.S."/>
            <person name="Kraemer L."/>
            <person name="Andreson R."/>
            <person name="Gutowska M.A."/>
            <person name="Wolf J."/>
            <person name="Bergner S.V."/>
            <person name="Schilhabel M.B."/>
            <person name="Klostermeier U.C."/>
            <person name="Beiko R.G."/>
            <person name="Rosenstiel P."/>
            <person name="Hippler M."/>
            <person name="Laroche J."/>
        </authorList>
    </citation>
    <scope>NUCLEOTIDE SEQUENCE [LARGE SCALE GENOMIC DNA]</scope>
    <source>
        <strain evidence="2 3">CCMP1005</strain>
    </source>
</reference>
<keyword evidence="1" id="KW-0472">Membrane</keyword>
<dbReference type="OrthoDB" id="37555at2759"/>
<evidence type="ECO:0008006" key="4">
    <source>
        <dbReference type="Google" id="ProtNLM"/>
    </source>
</evidence>
<keyword evidence="1" id="KW-1133">Transmembrane helix</keyword>
<keyword evidence="1" id="KW-0812">Transmembrane</keyword>
<evidence type="ECO:0000313" key="3">
    <source>
        <dbReference type="Proteomes" id="UP000266841"/>
    </source>
</evidence>
<dbReference type="EMBL" id="AGNL01009947">
    <property type="protein sequence ID" value="EJK69523.1"/>
    <property type="molecule type" value="Genomic_DNA"/>
</dbReference>
<feature type="transmembrane region" description="Helical" evidence="1">
    <location>
        <begin position="71"/>
        <end position="93"/>
    </location>
</feature>
<protein>
    <recommendedName>
        <fullName evidence="4">Transmembrane protein</fullName>
    </recommendedName>
</protein>
<comment type="caution">
    <text evidence="2">The sequence shown here is derived from an EMBL/GenBank/DDBJ whole genome shotgun (WGS) entry which is preliminary data.</text>
</comment>
<name>K0ST14_THAOC</name>
<evidence type="ECO:0000313" key="2">
    <source>
        <dbReference type="EMBL" id="EJK69523.1"/>
    </source>
</evidence>
<organism evidence="2 3">
    <name type="scientific">Thalassiosira oceanica</name>
    <name type="common">Marine diatom</name>
    <dbReference type="NCBI Taxonomy" id="159749"/>
    <lineage>
        <taxon>Eukaryota</taxon>
        <taxon>Sar</taxon>
        <taxon>Stramenopiles</taxon>
        <taxon>Ochrophyta</taxon>
        <taxon>Bacillariophyta</taxon>
        <taxon>Coscinodiscophyceae</taxon>
        <taxon>Thalassiosirophycidae</taxon>
        <taxon>Thalassiosirales</taxon>
        <taxon>Thalassiosiraceae</taxon>
        <taxon>Thalassiosira</taxon>
    </lineage>
</organism>
<keyword evidence="3" id="KW-1185">Reference proteome</keyword>
<dbReference type="Proteomes" id="UP000266841">
    <property type="component" value="Unassembled WGS sequence"/>
</dbReference>
<dbReference type="AlphaFoldDB" id="K0ST14"/>
<proteinExistence type="predicted"/>
<evidence type="ECO:0000256" key="1">
    <source>
        <dbReference type="SAM" id="Phobius"/>
    </source>
</evidence>
<accession>K0ST14</accession>